<dbReference type="STRING" id="1035188.HMPREF9952_0759"/>
<dbReference type="Gene3D" id="3.90.1340.10">
    <property type="entry name" value="Phage tail collar domain"/>
    <property type="match status" value="1"/>
</dbReference>
<dbReference type="AlphaFoldDB" id="F9Q9Q6"/>
<accession>F9Q9Q6</accession>
<dbReference type="RefSeq" id="WP_007242771.1">
    <property type="nucleotide sequence ID" value="NZ_AFUV01000014.1"/>
</dbReference>
<sequence length="249" mass="27147">MYALDNSSGVTVMPPVKIQQYQHDAPRWFTEGGNGVAPSYPGADWFNIVQAELLGVLSAAKITPEKNELNQLASAIKQIILNTTGELTSLREVFVGIPIPYPLSSVPAGYLAMNGQRFDTQRYPKLAQKYPSGQLPDLRGEFLRGWDNGRGVDAGRGLLSQQFGSLLVQEANYIVNNVVSPSGNTAENQGWDKTDSGLSNRIKMTTAVADNPTANWYAVPGTYATDAQIPYVGMARPRNITFNYICLAD</sequence>
<gene>
    <name evidence="2" type="ORF">HMPREF9952_0759</name>
</gene>
<feature type="domain" description="Phage tail collar" evidence="1">
    <location>
        <begin position="96"/>
        <end position="143"/>
    </location>
</feature>
<dbReference type="SUPFAM" id="SSF88874">
    <property type="entry name" value="Receptor-binding domain of short tail fibre protein gp12"/>
    <property type="match status" value="1"/>
</dbReference>
<organism evidence="2 3">
    <name type="scientific">Haemophilus pittmaniae HK 85</name>
    <dbReference type="NCBI Taxonomy" id="1035188"/>
    <lineage>
        <taxon>Bacteria</taxon>
        <taxon>Pseudomonadati</taxon>
        <taxon>Pseudomonadota</taxon>
        <taxon>Gammaproteobacteria</taxon>
        <taxon>Pasteurellales</taxon>
        <taxon>Pasteurellaceae</taxon>
        <taxon>Haemophilus</taxon>
    </lineage>
</organism>
<name>F9Q9Q6_9PAST</name>
<dbReference type="InterPro" id="IPR051934">
    <property type="entry name" value="Phage_Tail_Fiber_Structural"/>
</dbReference>
<dbReference type="InterPro" id="IPR011083">
    <property type="entry name" value="Phage_tail_collar_dom"/>
</dbReference>
<dbReference type="Pfam" id="PF07484">
    <property type="entry name" value="Collar"/>
    <property type="match status" value="1"/>
</dbReference>
<dbReference type="PANTHER" id="PTHR35191:SF1">
    <property type="entry name" value="PROPHAGE SIDE TAIL FIBER PROTEIN HOMOLOG STFQ-RELATED"/>
    <property type="match status" value="1"/>
</dbReference>
<evidence type="ECO:0000259" key="1">
    <source>
        <dbReference type="Pfam" id="PF07484"/>
    </source>
</evidence>
<dbReference type="Proteomes" id="UP000006235">
    <property type="component" value="Unassembled WGS sequence"/>
</dbReference>
<reference evidence="2 3" key="1">
    <citation type="submission" date="2011-07" db="EMBL/GenBank/DDBJ databases">
        <authorList>
            <person name="Harkins D.M."/>
            <person name="Madupu R."/>
            <person name="Durkin A.S."/>
            <person name="Torralba M."/>
            <person name="Methe B."/>
            <person name="Sutton G.G."/>
            <person name="Nelson K.E."/>
        </authorList>
    </citation>
    <scope>NUCLEOTIDE SEQUENCE [LARGE SCALE GENOMIC DNA]</scope>
    <source>
        <strain evidence="2 3">HK 85</strain>
    </source>
</reference>
<evidence type="ECO:0000313" key="3">
    <source>
        <dbReference type="Proteomes" id="UP000006235"/>
    </source>
</evidence>
<proteinExistence type="predicted"/>
<dbReference type="InterPro" id="IPR037053">
    <property type="entry name" value="Phage_tail_collar_dom_sf"/>
</dbReference>
<dbReference type="EMBL" id="AFUV01000014">
    <property type="protein sequence ID" value="EGV05816.1"/>
    <property type="molecule type" value="Genomic_DNA"/>
</dbReference>
<evidence type="ECO:0000313" key="2">
    <source>
        <dbReference type="EMBL" id="EGV05816.1"/>
    </source>
</evidence>
<protein>
    <submittedName>
        <fullName evidence="2">Phage tail collar domain protein</fullName>
    </submittedName>
</protein>
<comment type="caution">
    <text evidence="2">The sequence shown here is derived from an EMBL/GenBank/DDBJ whole genome shotgun (WGS) entry which is preliminary data.</text>
</comment>
<dbReference type="PANTHER" id="PTHR35191">
    <property type="entry name" value="PROPHAGE SIDE TAIL FIBER PROTEIN HOMOLOG STFQ-RELATED"/>
    <property type="match status" value="1"/>
</dbReference>